<sequence length="66" mass="7713">MDGLFLSLSFCSTKLLNVREAKSQLRYGHLTLEAWITSFRSLLDSRFPGTYCEVYKRKSFFTIPEL</sequence>
<organism evidence="1 2">
    <name type="scientific">Rhizophagus clarus</name>
    <dbReference type="NCBI Taxonomy" id="94130"/>
    <lineage>
        <taxon>Eukaryota</taxon>
        <taxon>Fungi</taxon>
        <taxon>Fungi incertae sedis</taxon>
        <taxon>Mucoromycota</taxon>
        <taxon>Glomeromycotina</taxon>
        <taxon>Glomeromycetes</taxon>
        <taxon>Glomerales</taxon>
        <taxon>Glomeraceae</taxon>
        <taxon>Rhizophagus</taxon>
    </lineage>
</organism>
<name>A0A8H3LSC0_9GLOM</name>
<dbReference type="AlphaFoldDB" id="A0A8H3LSC0"/>
<evidence type="ECO:0000313" key="2">
    <source>
        <dbReference type="Proteomes" id="UP000615446"/>
    </source>
</evidence>
<accession>A0A8H3LSC0</accession>
<dbReference type="Proteomes" id="UP000615446">
    <property type="component" value="Unassembled WGS sequence"/>
</dbReference>
<dbReference type="EMBL" id="BLAL01000206">
    <property type="protein sequence ID" value="GES91601.1"/>
    <property type="molecule type" value="Genomic_DNA"/>
</dbReference>
<gene>
    <name evidence="1" type="ORF">RCL2_001840400</name>
</gene>
<comment type="caution">
    <text evidence="1">The sequence shown here is derived from an EMBL/GenBank/DDBJ whole genome shotgun (WGS) entry which is preliminary data.</text>
</comment>
<proteinExistence type="predicted"/>
<reference evidence="1" key="1">
    <citation type="submission" date="2019-10" db="EMBL/GenBank/DDBJ databases">
        <title>Conservation and host-specific expression of non-tandemly repeated heterogenous ribosome RNA gene in arbuscular mycorrhizal fungi.</title>
        <authorList>
            <person name="Maeda T."/>
            <person name="Kobayashi Y."/>
            <person name="Nakagawa T."/>
            <person name="Ezawa T."/>
            <person name="Yamaguchi K."/>
            <person name="Bino T."/>
            <person name="Nishimoto Y."/>
            <person name="Shigenobu S."/>
            <person name="Kawaguchi M."/>
        </authorList>
    </citation>
    <scope>NUCLEOTIDE SEQUENCE</scope>
    <source>
        <strain evidence="1">HR1</strain>
    </source>
</reference>
<protein>
    <submittedName>
        <fullName evidence="1">Uncharacterized protein</fullName>
    </submittedName>
</protein>
<evidence type="ECO:0000313" key="1">
    <source>
        <dbReference type="EMBL" id="GES91601.1"/>
    </source>
</evidence>